<protein>
    <recommendedName>
        <fullName evidence="9">PAN2-PAN3 deadenylation complex catalytic subunit PAN2</fullName>
        <ecNumber evidence="9">3.1.13.4</ecNumber>
    </recommendedName>
    <alternativeName>
        <fullName evidence="9">PAB1P-dependent poly(A)-specific ribonuclease</fullName>
    </alternativeName>
    <alternativeName>
        <fullName evidence="9">Poly(A)-nuclease deadenylation complex subunit 2</fullName>
        <shortName evidence="9">PAN deadenylation complex subunit 2</shortName>
    </alternativeName>
</protein>
<keyword evidence="5 9" id="KW-0540">Nuclease</keyword>
<dbReference type="InterPro" id="IPR028881">
    <property type="entry name" value="PAN2_UCH_dom"/>
</dbReference>
<evidence type="ECO:0000256" key="5">
    <source>
        <dbReference type="ARBA" id="ARBA00022722"/>
    </source>
</evidence>
<dbReference type="Gene3D" id="3.90.70.10">
    <property type="entry name" value="Cysteine proteinases"/>
    <property type="match status" value="1"/>
</dbReference>
<dbReference type="InterPro" id="IPR050785">
    <property type="entry name" value="PAN2-PAN3_catalytic_subunit"/>
</dbReference>
<dbReference type="InterPro" id="IPR030843">
    <property type="entry name" value="PAN2"/>
</dbReference>
<evidence type="ECO:0000256" key="3">
    <source>
        <dbReference type="ARBA" id="ARBA00022574"/>
    </source>
</evidence>
<comment type="function">
    <text evidence="9">Catalytic subunit of the poly(A)-nuclease (PAN) deadenylation complex, one of two cytoplasmic mRNA deadenylases involved in mRNA turnover. PAN specifically shortens poly(A) tails of RNA and the activity is stimulated by poly(A)-binding protein PAB1. PAN deadenylation is followed by rapid degradation of the shortened mRNA tails by the CCR4-NOT complex. Deadenylated mRNAs are then degraded by two alternative mechanisms, namely exosome-mediated 3'-5' exonucleolytic degradation, or deadenlyation-dependent mRNA decaping and subsequent 5'-3' exonucleolytic degradation by XRN1. May also be involved in post-transcriptional maturation of mRNA poly(A) tails.</text>
</comment>
<dbReference type="InterPro" id="IPR048841">
    <property type="entry name" value="PAN2_N"/>
</dbReference>
<keyword evidence="13" id="KW-1185">Reference proteome</keyword>
<dbReference type="InterPro" id="IPR036322">
    <property type="entry name" value="WD40_repeat_dom_sf"/>
</dbReference>
<dbReference type="Pfam" id="PF20770">
    <property type="entry name" value="PAN2_N"/>
    <property type="match status" value="1"/>
</dbReference>
<dbReference type="SUPFAM" id="SSF53098">
    <property type="entry name" value="Ribonuclease H-like"/>
    <property type="match status" value="1"/>
</dbReference>
<evidence type="ECO:0000259" key="11">
    <source>
        <dbReference type="PROSITE" id="PS50235"/>
    </source>
</evidence>
<keyword evidence="8 9" id="KW-0269">Exonuclease</keyword>
<comment type="activity regulation">
    <text evidence="9">Positively regulated by the regulatory subunit PAN3.</text>
</comment>
<feature type="binding site" evidence="9">
    <location>
        <position position="1016"/>
    </location>
    <ligand>
        <name>a divalent metal cation</name>
        <dbReference type="ChEBI" id="CHEBI:60240"/>
        <note>catalytic</note>
    </ligand>
</feature>
<feature type="repeat" description="WD" evidence="10">
    <location>
        <begin position="291"/>
        <end position="322"/>
    </location>
</feature>
<dbReference type="PROSITE" id="PS50235">
    <property type="entry name" value="USP_3"/>
    <property type="match status" value="1"/>
</dbReference>
<dbReference type="PANTHER" id="PTHR15728">
    <property type="entry name" value="DEADENYLATION COMPLEX CATALYTIC SUBUNIT PAN2"/>
    <property type="match status" value="1"/>
</dbReference>
<dbReference type="AlphaFoldDB" id="A0A2N1JCC3"/>
<feature type="binding site" evidence="9">
    <location>
        <position position="907"/>
    </location>
    <ligand>
        <name>a divalent metal cation</name>
        <dbReference type="ChEBI" id="CHEBI:60240"/>
        <note>catalytic</note>
    </ligand>
</feature>
<dbReference type="InterPro" id="IPR001680">
    <property type="entry name" value="WD40_rpt"/>
</dbReference>
<comment type="subunit">
    <text evidence="9">Forms a heterotrimer with an asymmetric homodimer of the regulatory subunit PAN3 to form the poly(A)-nuclease (PAN) deadenylation complex.</text>
</comment>
<dbReference type="CDD" id="cd06143">
    <property type="entry name" value="PAN2_exo"/>
    <property type="match status" value="1"/>
</dbReference>
<evidence type="ECO:0000256" key="10">
    <source>
        <dbReference type="PROSITE-ProRule" id="PRU00221"/>
    </source>
</evidence>
<dbReference type="InterPro" id="IPR036397">
    <property type="entry name" value="RNaseH_sf"/>
</dbReference>
<keyword evidence="7 9" id="KW-0378">Hydrolase</keyword>
<dbReference type="GO" id="GO:0004535">
    <property type="term" value="F:poly(A)-specific ribonuclease activity"/>
    <property type="evidence" value="ECO:0007669"/>
    <property type="project" value="UniProtKB-UniRule"/>
</dbReference>
<evidence type="ECO:0000256" key="6">
    <source>
        <dbReference type="ARBA" id="ARBA00022723"/>
    </source>
</evidence>
<evidence type="ECO:0000313" key="12">
    <source>
        <dbReference type="EMBL" id="PKI84195.1"/>
    </source>
</evidence>
<dbReference type="InterPro" id="IPR038765">
    <property type="entry name" value="Papain-like_cys_pep_sf"/>
</dbReference>
<dbReference type="Proteomes" id="UP000232875">
    <property type="component" value="Unassembled WGS sequence"/>
</dbReference>
<feature type="region of interest" description="Linker" evidence="9">
    <location>
        <begin position="340"/>
        <end position="476"/>
    </location>
</feature>
<evidence type="ECO:0000313" key="13">
    <source>
        <dbReference type="Proteomes" id="UP000232875"/>
    </source>
</evidence>
<feature type="binding site" evidence="9">
    <location>
        <position position="909"/>
    </location>
    <ligand>
        <name>a divalent metal cation</name>
        <dbReference type="ChEBI" id="CHEBI:60240"/>
        <note>catalytic</note>
    </ligand>
</feature>
<evidence type="ECO:0000256" key="8">
    <source>
        <dbReference type="ARBA" id="ARBA00022839"/>
    </source>
</evidence>
<dbReference type="InterPro" id="IPR015943">
    <property type="entry name" value="WD40/YVTN_repeat-like_dom_sf"/>
</dbReference>
<keyword evidence="3 10" id="KW-0853">WD repeat</keyword>
<dbReference type="SUPFAM" id="SSF54001">
    <property type="entry name" value="Cysteine proteinases"/>
    <property type="match status" value="1"/>
</dbReference>
<gene>
    <name evidence="9 12" type="primary">PAN2</name>
    <name evidence="12" type="ORF">MVES_002204</name>
</gene>
<dbReference type="InterPro" id="IPR013520">
    <property type="entry name" value="Ribonucl_H"/>
</dbReference>
<dbReference type="Pfam" id="PF00929">
    <property type="entry name" value="RNase_T"/>
    <property type="match status" value="1"/>
</dbReference>
<dbReference type="GO" id="GO:0006397">
    <property type="term" value="P:mRNA processing"/>
    <property type="evidence" value="ECO:0007669"/>
    <property type="project" value="UniProtKB-KW"/>
</dbReference>
<evidence type="ECO:0000256" key="7">
    <source>
        <dbReference type="ARBA" id="ARBA00022801"/>
    </source>
</evidence>
<dbReference type="GO" id="GO:0000289">
    <property type="term" value="P:nuclear-transcribed mRNA poly(A) tail shortening"/>
    <property type="evidence" value="ECO:0007669"/>
    <property type="project" value="UniProtKB-UniRule"/>
</dbReference>
<keyword evidence="4 9" id="KW-0507">mRNA processing</keyword>
<evidence type="ECO:0000256" key="1">
    <source>
        <dbReference type="ARBA" id="ARBA00004496"/>
    </source>
</evidence>
<evidence type="ECO:0000256" key="4">
    <source>
        <dbReference type="ARBA" id="ARBA00022664"/>
    </source>
</evidence>
<dbReference type="PANTHER" id="PTHR15728:SF0">
    <property type="entry name" value="PAN2-PAN3 DEADENYLATION COMPLEX CATALYTIC SUBUNIT PAN2"/>
    <property type="match status" value="1"/>
</dbReference>
<reference evidence="12 13" key="1">
    <citation type="submission" date="2017-10" db="EMBL/GenBank/DDBJ databases">
        <title>A novel species of cold-tolerant Malassezia isolated from bats.</title>
        <authorList>
            <person name="Lorch J.M."/>
            <person name="Palmer J.M."/>
            <person name="Vanderwolf K.J."/>
            <person name="Schmidt K.Z."/>
            <person name="Verant M.L."/>
            <person name="Weller T.J."/>
            <person name="Blehert D.S."/>
        </authorList>
    </citation>
    <scope>NUCLEOTIDE SEQUENCE [LARGE SCALE GENOMIC DNA]</scope>
    <source>
        <strain evidence="12 13">NWHC:44797-103</strain>
    </source>
</reference>
<keyword evidence="2 9" id="KW-0963">Cytoplasm</keyword>
<dbReference type="GeneID" id="80901844"/>
<name>A0A2N1JCC3_9BASI</name>
<dbReference type="GO" id="GO:0046872">
    <property type="term" value="F:metal ion binding"/>
    <property type="evidence" value="ECO:0007669"/>
    <property type="project" value="UniProtKB-KW"/>
</dbReference>
<dbReference type="GO" id="GO:0031251">
    <property type="term" value="C:PAN complex"/>
    <property type="evidence" value="ECO:0007669"/>
    <property type="project" value="UniProtKB-UniRule"/>
</dbReference>
<keyword evidence="6 9" id="KW-0479">Metal-binding</keyword>
<dbReference type="FunFam" id="3.30.420.10:FF:000028">
    <property type="entry name" value="PAN2-PAN3 deadenylation complex catalytic subunit PAN2"/>
    <property type="match status" value="1"/>
</dbReference>
<accession>A0A2N1JCC3</accession>
<proteinExistence type="inferred from homology"/>
<dbReference type="SMART" id="SM00479">
    <property type="entry name" value="EXOIII"/>
    <property type="match status" value="1"/>
</dbReference>
<dbReference type="EC" id="3.1.13.4" evidence="9"/>
<dbReference type="EMBL" id="KZ454990">
    <property type="protein sequence ID" value="PKI84195.1"/>
    <property type="molecule type" value="Genomic_DNA"/>
</dbReference>
<feature type="binding site" evidence="9">
    <location>
        <position position="1074"/>
    </location>
    <ligand>
        <name>a divalent metal cation</name>
        <dbReference type="ChEBI" id="CHEBI:60240"/>
        <note>catalytic</note>
    </ligand>
</feature>
<comment type="catalytic activity">
    <reaction evidence="9">
        <text>Exonucleolytic cleavage of poly(A) to 5'-AMP.</text>
        <dbReference type="EC" id="3.1.13.4"/>
    </reaction>
</comment>
<dbReference type="GO" id="GO:0000932">
    <property type="term" value="C:P-body"/>
    <property type="evidence" value="ECO:0007669"/>
    <property type="project" value="TreeGrafter"/>
</dbReference>
<comment type="subcellular location">
    <subcellularLocation>
        <location evidence="1 9">Cytoplasm</location>
    </subcellularLocation>
</comment>
<dbReference type="STRING" id="2020962.A0A2N1JCC3"/>
<dbReference type="Gene3D" id="3.30.420.10">
    <property type="entry name" value="Ribonuclease H-like superfamily/Ribonuclease H"/>
    <property type="match status" value="1"/>
</dbReference>
<dbReference type="HAMAP" id="MF_03182">
    <property type="entry name" value="PAN2"/>
    <property type="match status" value="1"/>
</dbReference>
<dbReference type="InterPro" id="IPR028889">
    <property type="entry name" value="USP"/>
</dbReference>
<dbReference type="SUPFAM" id="SSF50978">
    <property type="entry name" value="WD40 repeat-like"/>
    <property type="match status" value="1"/>
</dbReference>
<dbReference type="InterPro" id="IPR012337">
    <property type="entry name" value="RNaseH-like_sf"/>
</dbReference>
<comment type="domain">
    <text evidence="9">Contains a pseudo-UCH domain. This ubiquitin C-terminal hydrolase (UCH)-like or ubiquitin specific protease (USP)-like domain is predicted to be catalytically inactive because it lacks the active site catalytic triad characteristic of thiol proteases, with residues at the equivalent structural positions that are incompatible with catalysis, and it cannot bind ubiquitin. It functions as a structural scaffold for intra- and intermolecular interactions in the complex.</text>
</comment>
<dbReference type="GO" id="GO:0003676">
    <property type="term" value="F:nucleic acid binding"/>
    <property type="evidence" value="ECO:0007669"/>
    <property type="project" value="InterPro"/>
</dbReference>
<dbReference type="Gene3D" id="2.130.10.10">
    <property type="entry name" value="YVTN repeat-like/Quinoprotein amine dehydrogenase"/>
    <property type="match status" value="1"/>
</dbReference>
<comment type="similarity">
    <text evidence="9">Belongs to the peptidase C19 family. PAN2 subfamily.</text>
</comment>
<feature type="domain" description="USP" evidence="11">
    <location>
        <begin position="516"/>
        <end position="849"/>
    </location>
</feature>
<dbReference type="Pfam" id="PF13423">
    <property type="entry name" value="UCH_1"/>
    <property type="match status" value="1"/>
</dbReference>
<evidence type="ECO:0000256" key="9">
    <source>
        <dbReference type="HAMAP-Rule" id="MF_03182"/>
    </source>
</evidence>
<organism evidence="12 13">
    <name type="scientific">Malassezia vespertilionis</name>
    <dbReference type="NCBI Taxonomy" id="2020962"/>
    <lineage>
        <taxon>Eukaryota</taxon>
        <taxon>Fungi</taxon>
        <taxon>Dikarya</taxon>
        <taxon>Basidiomycota</taxon>
        <taxon>Ustilaginomycotina</taxon>
        <taxon>Malasseziomycetes</taxon>
        <taxon>Malasseziales</taxon>
        <taxon>Malasseziaceae</taxon>
        <taxon>Malassezia</taxon>
    </lineage>
</organism>
<evidence type="ECO:0000256" key="2">
    <source>
        <dbReference type="ARBA" id="ARBA00022490"/>
    </source>
</evidence>
<comment type="domain">
    <text evidence="9">The linker, or PAN3 interaction domain (PID), between the WD40 repeats and the pseudo-UCH domain mediates interaction with PAN3.</text>
</comment>
<dbReference type="OrthoDB" id="16516at2759"/>
<dbReference type="RefSeq" id="XP_056063143.1">
    <property type="nucleotide sequence ID" value="XM_056207168.1"/>
</dbReference>
<comment type="cofactor">
    <cofactor evidence="9">
        <name>a divalent metal cation</name>
        <dbReference type="ChEBI" id="CHEBI:60240"/>
    </cofactor>
    <text evidence="9">Binds 2 metal cations per subunit in the catalytic exonuclease domain.</text>
</comment>
<dbReference type="PROSITE" id="PS50082">
    <property type="entry name" value="WD_REPEATS_2"/>
    <property type="match status" value="1"/>
</dbReference>
<sequence>MGDWTQQSHILADHVVPGVLGAVTSLYFDPYAELMWAGSASGQLTSHTNTPPTHARYSSFAAHGTPAHPSPVRGILADEKYVMSIGSDTMRATQRTGLGQWSVPIQAHAPGLELAGMCASPHSTDIIVGGATASAAGGTLADSPVLLAIHDSHVLRTAPSDAAITHILKAGKYVCTGTEQGTIQLRDPRTLSIEHKLMAHHGGLIDVQAEGSLLYSIGWTLRQGHRIAEPLIKVHDLRTLQPLVPIPMTAPGGPAFLAVHPKRASMLAVATHQAQFQIVDTHNPGQSQFYMLPSASYVSALTFSSSAEVLAFGESDGSVRLWTNDKDAAAMAAPMRFNTYPTQPLAMPEYVSTPRMEWKHDTPLSCIGMPYYDHALFSAMPSEEYWSQGTALLTMPAPLDPAVLDSVHFSGGIGYAPLPRHLRGKRNLLLGTDDLTDRFDRSGKLKRTALARLRSKHGDRRVHLARFHSQKAGDADEAPGADGMGMPDYCRQLTIQYSRFGVEDFDFASYNKTPFAGLETNIENAYANAYLQALHYTRPLRAFALRHILMPCAQPKCLLCEAGFLFRMLDDAQGTRCQAANLLHTLKAMPNVATLGVLDGATTNETSRAYSELAQTLNHFILDTFSHEAMRLQHHFQQLCANPCAFAVETKTVCTLCGYEKARQHGAHVVDLLYPSAGAVDNLAQLLAPSLARETMSKSRCRRCHAPHAVHSTFSTVPSMDALPDVLSINAGVYAANQLAHWKPRANEEEGFVPPCMWLDVEHGRLVAQGVYDDAVPKRACAMYSIRALTVQIQGANDAPHLCTFVRAPGEVDAWYVFNDFLVRPVRAQDALCFGPSWKIPAVLFYERVDAAACAREQQLVQWSQALHPDYDLLLHDTNLAKHRDPALMRQQVLDVLPSPGTLVAIDTEFVALASEEVELCSDGTRSVIRPSMLGLARVSVLRGEGPQEGVAFIDDHIHTVEPVVDYLTQYSGIQPGDLDPATTKYTLVSHKMAYKKLRILVDRGCRFIGHGLAKDFRIINIFVPPSQVIDTVNLFHSPAHPRNLSLRFLAWFLLKRDIQSGLLLHEGHDSIEDADAALQLYRSYEQFEQDNRLEDVLEDLYEMGPRTSWRPPVKTDG</sequence>